<comment type="caution">
    <text evidence="1">The sequence shown here is derived from an EMBL/GenBank/DDBJ whole genome shotgun (WGS) entry which is preliminary data.</text>
</comment>
<reference evidence="1 2" key="1">
    <citation type="submission" date="2024-08" db="EMBL/GenBank/DDBJ databases">
        <title>The draft genome of Apodemus speciosus.</title>
        <authorList>
            <person name="Nabeshima K."/>
            <person name="Suzuki S."/>
            <person name="Onuma M."/>
        </authorList>
    </citation>
    <scope>NUCLEOTIDE SEQUENCE [LARGE SCALE GENOMIC DNA]</scope>
    <source>
        <strain evidence="1">IB14-021</strain>
    </source>
</reference>
<protein>
    <submittedName>
        <fullName evidence="1">Uncharacterized protein</fullName>
    </submittedName>
</protein>
<dbReference type="Proteomes" id="UP001623349">
    <property type="component" value="Unassembled WGS sequence"/>
</dbReference>
<organism evidence="1 2">
    <name type="scientific">Apodemus speciosus</name>
    <name type="common">Large Japanese field mouse</name>
    <dbReference type="NCBI Taxonomy" id="105296"/>
    <lineage>
        <taxon>Eukaryota</taxon>
        <taxon>Metazoa</taxon>
        <taxon>Chordata</taxon>
        <taxon>Craniata</taxon>
        <taxon>Vertebrata</taxon>
        <taxon>Euteleostomi</taxon>
        <taxon>Mammalia</taxon>
        <taxon>Eutheria</taxon>
        <taxon>Euarchontoglires</taxon>
        <taxon>Glires</taxon>
        <taxon>Rodentia</taxon>
        <taxon>Myomorpha</taxon>
        <taxon>Muroidea</taxon>
        <taxon>Muridae</taxon>
        <taxon>Murinae</taxon>
        <taxon>Apodemus</taxon>
    </lineage>
</organism>
<dbReference type="EMBL" id="BAAFST010000006">
    <property type="protein sequence ID" value="GAB1291425.1"/>
    <property type="molecule type" value="Genomic_DNA"/>
</dbReference>
<evidence type="ECO:0000313" key="1">
    <source>
        <dbReference type="EMBL" id="GAB1291425.1"/>
    </source>
</evidence>
<keyword evidence="2" id="KW-1185">Reference proteome</keyword>
<gene>
    <name evidence="1" type="ORF">APTSU1_000665500</name>
</gene>
<accession>A0ABQ0EX17</accession>
<name>A0ABQ0EX17_APOSI</name>
<proteinExistence type="predicted"/>
<sequence>MQGSSDESPLMIPCPAQTDTDFYRRNCSPATNHSRGKKEADIRYPDLRTSLLV</sequence>
<evidence type="ECO:0000313" key="2">
    <source>
        <dbReference type="Proteomes" id="UP001623349"/>
    </source>
</evidence>